<dbReference type="InParanoid" id="E4ZHG4"/>
<proteinExistence type="predicted"/>
<dbReference type="HOGENOM" id="CLU_2606455_0_0_1"/>
<dbReference type="EMBL" id="FP929065">
    <property type="protein sequence ID" value="CBX90797.1"/>
    <property type="molecule type" value="Genomic_DNA"/>
</dbReference>
<reference evidence="2" key="1">
    <citation type="journal article" date="2011" name="Nat. Commun.">
        <title>Effector diversification within compartments of the Leptosphaeria maculans genome affected by Repeat-Induced Point mutations.</title>
        <authorList>
            <person name="Rouxel T."/>
            <person name="Grandaubert J."/>
            <person name="Hane J.K."/>
            <person name="Hoede C."/>
            <person name="van de Wouw A.P."/>
            <person name="Couloux A."/>
            <person name="Dominguez V."/>
            <person name="Anthouard V."/>
            <person name="Bally P."/>
            <person name="Bourras S."/>
            <person name="Cozijnsen A.J."/>
            <person name="Ciuffetti L.M."/>
            <person name="Degrave A."/>
            <person name="Dilmaghani A."/>
            <person name="Duret L."/>
            <person name="Fudal I."/>
            <person name="Goodwin S.B."/>
            <person name="Gout L."/>
            <person name="Glaser N."/>
            <person name="Linglin J."/>
            <person name="Kema G.H.J."/>
            <person name="Lapalu N."/>
            <person name="Lawrence C.B."/>
            <person name="May K."/>
            <person name="Meyer M."/>
            <person name="Ollivier B."/>
            <person name="Poulain J."/>
            <person name="Schoch C.L."/>
            <person name="Simon A."/>
            <person name="Spatafora J.W."/>
            <person name="Stachowiak A."/>
            <person name="Turgeon B.G."/>
            <person name="Tyler B.M."/>
            <person name="Vincent D."/>
            <person name="Weissenbach J."/>
            <person name="Amselem J."/>
            <person name="Quesneville H."/>
            <person name="Oliver R.P."/>
            <person name="Wincker P."/>
            <person name="Balesdent M.-H."/>
            <person name="Howlett B.J."/>
        </authorList>
    </citation>
    <scope>NUCLEOTIDE SEQUENCE [LARGE SCALE GENOMIC DNA]</scope>
    <source>
        <strain evidence="2">JN3 / isolate v23.1.3 / race Av1-4-5-6-7-8</strain>
    </source>
</reference>
<dbReference type="Proteomes" id="UP000002668">
    <property type="component" value="Genome"/>
</dbReference>
<gene>
    <name evidence="1" type="ORF">LEMA_uP058310.1</name>
</gene>
<keyword evidence="2" id="KW-1185">Reference proteome</keyword>
<evidence type="ECO:0000313" key="1">
    <source>
        <dbReference type="EMBL" id="CBX90797.1"/>
    </source>
</evidence>
<dbReference type="VEuPathDB" id="FungiDB:LEMA_uP058310.1"/>
<dbReference type="AlphaFoldDB" id="E4ZHG4"/>
<protein>
    <submittedName>
        <fullName evidence="1">Predicted protein</fullName>
    </submittedName>
</protein>
<sequence length="79" mass="8998">MMHCAVLNRTRNRLLHSISTSPSKIRVPRLAYSHPIPEKFQRTKSITGPLERPEDVQDESIDRGIKKRIDSAIGHNAIL</sequence>
<evidence type="ECO:0000313" key="2">
    <source>
        <dbReference type="Proteomes" id="UP000002668"/>
    </source>
</evidence>
<name>E4ZHG4_LEPMJ</name>
<accession>E4ZHG4</accession>
<organism evidence="2">
    <name type="scientific">Leptosphaeria maculans (strain JN3 / isolate v23.1.3 / race Av1-4-5-6-7-8)</name>
    <name type="common">Blackleg fungus</name>
    <name type="synonym">Phoma lingam</name>
    <dbReference type="NCBI Taxonomy" id="985895"/>
    <lineage>
        <taxon>Eukaryota</taxon>
        <taxon>Fungi</taxon>
        <taxon>Dikarya</taxon>
        <taxon>Ascomycota</taxon>
        <taxon>Pezizomycotina</taxon>
        <taxon>Dothideomycetes</taxon>
        <taxon>Pleosporomycetidae</taxon>
        <taxon>Pleosporales</taxon>
        <taxon>Pleosporineae</taxon>
        <taxon>Leptosphaeriaceae</taxon>
        <taxon>Plenodomus</taxon>
        <taxon>Plenodomus lingam/Leptosphaeria maculans species complex</taxon>
    </lineage>
</organism>